<gene>
    <name evidence="1" type="ORF">C4D60_Mb09t14580</name>
</gene>
<keyword evidence="2" id="KW-1185">Reference proteome</keyword>
<reference evidence="1 2" key="1">
    <citation type="journal article" date="2019" name="Nat. Plants">
        <title>Genome sequencing of Musa balbisiana reveals subgenome evolution and function divergence in polyploid bananas.</title>
        <authorList>
            <person name="Yao X."/>
        </authorList>
    </citation>
    <scope>NUCLEOTIDE SEQUENCE [LARGE SCALE GENOMIC DNA]</scope>
    <source>
        <strain evidence="2">cv. DH-PKW</strain>
        <tissue evidence="1">Leaves</tissue>
    </source>
</reference>
<accession>A0A4S8IGI4</accession>
<organism evidence="1 2">
    <name type="scientific">Musa balbisiana</name>
    <name type="common">Banana</name>
    <dbReference type="NCBI Taxonomy" id="52838"/>
    <lineage>
        <taxon>Eukaryota</taxon>
        <taxon>Viridiplantae</taxon>
        <taxon>Streptophyta</taxon>
        <taxon>Embryophyta</taxon>
        <taxon>Tracheophyta</taxon>
        <taxon>Spermatophyta</taxon>
        <taxon>Magnoliopsida</taxon>
        <taxon>Liliopsida</taxon>
        <taxon>Zingiberales</taxon>
        <taxon>Musaceae</taxon>
        <taxon>Musa</taxon>
    </lineage>
</organism>
<comment type="caution">
    <text evidence="1">The sequence shown here is derived from an EMBL/GenBank/DDBJ whole genome shotgun (WGS) entry which is preliminary data.</text>
</comment>
<proteinExistence type="predicted"/>
<dbReference type="PROSITE" id="PS51257">
    <property type="entry name" value="PROKAR_LIPOPROTEIN"/>
    <property type="match status" value="1"/>
</dbReference>
<dbReference type="Proteomes" id="UP000317650">
    <property type="component" value="Chromosome 9"/>
</dbReference>
<evidence type="ECO:0000313" key="2">
    <source>
        <dbReference type="Proteomes" id="UP000317650"/>
    </source>
</evidence>
<sequence length="75" mass="8662">MPPFRPLSFDLIPAAASAAVGCSEWLRRRVRSDTSSRKCCIRLQQIDSSSERRRQSLFTKFLLIYEMIKPILCDV</sequence>
<dbReference type="AlphaFoldDB" id="A0A4S8IGI4"/>
<name>A0A4S8IGI4_MUSBA</name>
<evidence type="ECO:0000313" key="1">
    <source>
        <dbReference type="EMBL" id="THU47351.1"/>
    </source>
</evidence>
<protein>
    <submittedName>
        <fullName evidence="1">Uncharacterized protein</fullName>
    </submittedName>
</protein>
<dbReference type="EMBL" id="PYDT01000010">
    <property type="protein sequence ID" value="THU47351.1"/>
    <property type="molecule type" value="Genomic_DNA"/>
</dbReference>